<dbReference type="EMBL" id="BRYB01001131">
    <property type="protein sequence ID" value="GMI43550.1"/>
    <property type="molecule type" value="Genomic_DNA"/>
</dbReference>
<name>A0ABQ6N979_9STRA</name>
<gene>
    <name evidence="2" type="ORF">TeGR_g6591</name>
</gene>
<protein>
    <submittedName>
        <fullName evidence="2">Uncharacterized protein</fullName>
    </submittedName>
</protein>
<evidence type="ECO:0000313" key="3">
    <source>
        <dbReference type="Proteomes" id="UP001165060"/>
    </source>
</evidence>
<sequence>MSALLFLAPTLPATSSSLRLPYPRALPLPPGWSVYRVSLDPPALSTVPAGAAESLFPLFRGAAVATLSASASEDPQILSLLSSTSLATPPPDAVESTLPSTPVPIKWFKTTRHEGLGSCLWLLLSSGAVSPLYAHHDVAEQAAVVAAAILSRGKVTTTVAVVEDEPLPPPAEHSSPLTESRLRDSCSLTSLPPNASRSARADAVEDYRAAANLVLPSLIAICTKVARALRVGEIGVGPVKGGGRALEKADGKYGGDVERVLDYARAMIVVDSIAGLEAAIEILRTKCKNALVRVKVSSLTEKESLPGGFRHAIVNLNLPVPDVEETMHHICEIQIVLKDMYAICQTKGSRHYHHCCQTAADSLESPHLILNELSGDDAAEILAYIQRSAPDGFATENQKNARMVETGLLMHLGYHDWALFNINSLIQSRLDLPDSHDEVQFLRATRDKIASKAKKGEVAVERDVSEGEEIVTCAIGGSSKPLLVPVSTFMDLCSKAAAAGDKAFFEDGNRWFESYAEANFGKLIAKERR</sequence>
<feature type="compositionally biased region" description="Polar residues" evidence="1">
    <location>
        <begin position="186"/>
        <end position="195"/>
    </location>
</feature>
<comment type="caution">
    <text evidence="2">The sequence shown here is derived from an EMBL/GenBank/DDBJ whole genome shotgun (WGS) entry which is preliminary data.</text>
</comment>
<evidence type="ECO:0000256" key="1">
    <source>
        <dbReference type="SAM" id="MobiDB-lite"/>
    </source>
</evidence>
<keyword evidence="3" id="KW-1185">Reference proteome</keyword>
<accession>A0ABQ6N979</accession>
<organism evidence="2 3">
    <name type="scientific">Tetraparma gracilis</name>
    <dbReference type="NCBI Taxonomy" id="2962635"/>
    <lineage>
        <taxon>Eukaryota</taxon>
        <taxon>Sar</taxon>
        <taxon>Stramenopiles</taxon>
        <taxon>Ochrophyta</taxon>
        <taxon>Bolidophyceae</taxon>
        <taxon>Parmales</taxon>
        <taxon>Triparmaceae</taxon>
        <taxon>Tetraparma</taxon>
    </lineage>
</organism>
<feature type="region of interest" description="Disordered" evidence="1">
    <location>
        <begin position="165"/>
        <end position="195"/>
    </location>
</feature>
<dbReference type="Proteomes" id="UP001165060">
    <property type="component" value="Unassembled WGS sequence"/>
</dbReference>
<evidence type="ECO:0000313" key="2">
    <source>
        <dbReference type="EMBL" id="GMI43550.1"/>
    </source>
</evidence>
<reference evidence="2 3" key="1">
    <citation type="journal article" date="2023" name="Commun. Biol.">
        <title>Genome analysis of Parmales, the sister group of diatoms, reveals the evolutionary specialization of diatoms from phago-mixotrophs to photoautotrophs.</title>
        <authorList>
            <person name="Ban H."/>
            <person name="Sato S."/>
            <person name="Yoshikawa S."/>
            <person name="Yamada K."/>
            <person name="Nakamura Y."/>
            <person name="Ichinomiya M."/>
            <person name="Sato N."/>
            <person name="Blanc-Mathieu R."/>
            <person name="Endo H."/>
            <person name="Kuwata A."/>
            <person name="Ogata H."/>
        </authorList>
    </citation>
    <scope>NUCLEOTIDE SEQUENCE [LARGE SCALE GENOMIC DNA]</scope>
</reference>
<proteinExistence type="predicted"/>